<dbReference type="Proteomes" id="UP001153636">
    <property type="component" value="Chromosome 18"/>
</dbReference>
<dbReference type="InterPro" id="IPR042185">
    <property type="entry name" value="Serpin_sf_2"/>
</dbReference>
<dbReference type="GO" id="GO:0004867">
    <property type="term" value="F:serine-type endopeptidase inhibitor activity"/>
    <property type="evidence" value="ECO:0007669"/>
    <property type="project" value="UniProtKB-KW"/>
</dbReference>
<dbReference type="Pfam" id="PF00079">
    <property type="entry name" value="Serpin"/>
    <property type="match status" value="1"/>
</dbReference>
<dbReference type="PANTHER" id="PTHR11461:SF211">
    <property type="entry name" value="GH10112P-RELATED"/>
    <property type="match status" value="1"/>
</dbReference>
<accession>A0A9P0CN97</accession>
<keyword evidence="5" id="KW-0732">Signal</keyword>
<evidence type="ECO:0000256" key="3">
    <source>
        <dbReference type="ARBA" id="ARBA00022900"/>
    </source>
</evidence>
<dbReference type="Gene3D" id="3.30.497.10">
    <property type="entry name" value="Antithrombin, subunit I, domain 2"/>
    <property type="match status" value="1"/>
</dbReference>
<protein>
    <recommendedName>
        <fullName evidence="6">Serpin domain-containing protein</fullName>
    </recommendedName>
</protein>
<name>A0A9P0CN97_9CUCU</name>
<proteinExistence type="inferred from homology"/>
<evidence type="ECO:0000256" key="4">
    <source>
        <dbReference type="RuleBase" id="RU000411"/>
    </source>
</evidence>
<organism evidence="7 8">
    <name type="scientific">Psylliodes chrysocephalus</name>
    <dbReference type="NCBI Taxonomy" id="3402493"/>
    <lineage>
        <taxon>Eukaryota</taxon>
        <taxon>Metazoa</taxon>
        <taxon>Ecdysozoa</taxon>
        <taxon>Arthropoda</taxon>
        <taxon>Hexapoda</taxon>
        <taxon>Insecta</taxon>
        <taxon>Pterygota</taxon>
        <taxon>Neoptera</taxon>
        <taxon>Endopterygota</taxon>
        <taxon>Coleoptera</taxon>
        <taxon>Polyphaga</taxon>
        <taxon>Cucujiformia</taxon>
        <taxon>Chrysomeloidea</taxon>
        <taxon>Chrysomelidae</taxon>
        <taxon>Galerucinae</taxon>
        <taxon>Alticini</taxon>
        <taxon>Psylliodes</taxon>
    </lineage>
</organism>
<feature type="domain" description="Serpin" evidence="6">
    <location>
        <begin position="36"/>
        <end position="389"/>
    </location>
</feature>
<reference evidence="7" key="1">
    <citation type="submission" date="2022-01" db="EMBL/GenBank/DDBJ databases">
        <authorList>
            <person name="King R."/>
        </authorList>
    </citation>
    <scope>NUCLEOTIDE SEQUENCE</scope>
</reference>
<dbReference type="EMBL" id="OV651830">
    <property type="protein sequence ID" value="CAH1105284.1"/>
    <property type="molecule type" value="Genomic_DNA"/>
</dbReference>
<dbReference type="InterPro" id="IPR036186">
    <property type="entry name" value="Serpin_sf"/>
</dbReference>
<dbReference type="OrthoDB" id="9518664at2759"/>
<dbReference type="AlphaFoldDB" id="A0A9P0CN97"/>
<dbReference type="InterPro" id="IPR000215">
    <property type="entry name" value="Serpin_fam"/>
</dbReference>
<evidence type="ECO:0000256" key="2">
    <source>
        <dbReference type="ARBA" id="ARBA00022690"/>
    </source>
</evidence>
<comment type="similarity">
    <text evidence="1 4">Belongs to the serpin family.</text>
</comment>
<feature type="chain" id="PRO_5040410361" description="Serpin domain-containing protein" evidence="5">
    <location>
        <begin position="19"/>
        <end position="389"/>
    </location>
</feature>
<evidence type="ECO:0000259" key="6">
    <source>
        <dbReference type="SMART" id="SM00093"/>
    </source>
</evidence>
<evidence type="ECO:0000313" key="8">
    <source>
        <dbReference type="Proteomes" id="UP001153636"/>
    </source>
</evidence>
<gene>
    <name evidence="7" type="ORF">PSYICH_LOCUS5996</name>
</gene>
<evidence type="ECO:0000256" key="1">
    <source>
        <dbReference type="ARBA" id="ARBA00009500"/>
    </source>
</evidence>
<evidence type="ECO:0000256" key="5">
    <source>
        <dbReference type="SAM" id="SignalP"/>
    </source>
</evidence>
<evidence type="ECO:0000313" key="7">
    <source>
        <dbReference type="EMBL" id="CAH1105284.1"/>
    </source>
</evidence>
<keyword evidence="3" id="KW-0722">Serine protease inhibitor</keyword>
<keyword evidence="8" id="KW-1185">Reference proteome</keyword>
<dbReference type="SUPFAM" id="SSF56574">
    <property type="entry name" value="Serpins"/>
    <property type="match status" value="1"/>
</dbReference>
<dbReference type="PANTHER" id="PTHR11461">
    <property type="entry name" value="SERINE PROTEASE INHIBITOR, SERPIN"/>
    <property type="match status" value="1"/>
</dbReference>
<dbReference type="Gene3D" id="2.30.39.10">
    <property type="entry name" value="Alpha-1-antitrypsin, domain 1"/>
    <property type="match status" value="1"/>
</dbReference>
<sequence length="389" mass="43388">MLINTFLLVLGITIGCHCQEQTPLQKVVKSGDKFNGNLYKELINAQKGNLVYSGLSANLVLSLLTSGAKGDTKNELLLGLNLVQNDEERNNGYKQLSSSLNVNSKDLKVLSANKIYPAKGFPIEESFKNTAVNDYQSEVENLDYQNKEQAAGTINKWVEQKTNNKIQNLINPDKLKPETKLVLANTLYFSGKWARPFDFTRKGMFHVTESQSKEVNFLQGTFEAKYRHCGFYQAKFLELDFQGGNISMTFVLPDNRNGLQKMEDDFEGVSEVHAMKSGNVEISVPKFKQETEIDFVPVFKKMGIQKIFTNGADLSGVSSKQNLKVDAIPQKTFIDVTETGVEAAAATGVHGVPTSLIKPDFIFNAESPFLYYIRERNSGAVLFAGRYVN</sequence>
<dbReference type="InterPro" id="IPR023796">
    <property type="entry name" value="Serpin_dom"/>
</dbReference>
<dbReference type="GO" id="GO:0005615">
    <property type="term" value="C:extracellular space"/>
    <property type="evidence" value="ECO:0007669"/>
    <property type="project" value="InterPro"/>
</dbReference>
<dbReference type="InterPro" id="IPR042178">
    <property type="entry name" value="Serpin_sf_1"/>
</dbReference>
<dbReference type="SMART" id="SM00093">
    <property type="entry name" value="SERPIN"/>
    <property type="match status" value="1"/>
</dbReference>
<feature type="signal peptide" evidence="5">
    <location>
        <begin position="1"/>
        <end position="18"/>
    </location>
</feature>
<keyword evidence="2" id="KW-0646">Protease inhibitor</keyword>